<gene>
    <name evidence="1" type="ORF">PV09_06600</name>
</gene>
<dbReference type="Proteomes" id="UP000053259">
    <property type="component" value="Unassembled WGS sequence"/>
</dbReference>
<dbReference type="RefSeq" id="XP_016211978.1">
    <property type="nucleotide sequence ID" value="XM_016360266.1"/>
</dbReference>
<dbReference type="AlphaFoldDB" id="A0A0D2ASG5"/>
<dbReference type="InParanoid" id="A0A0D2ASG5"/>
<accession>A0A0D2ASG5</accession>
<name>A0A0D2ASG5_9PEZI</name>
<dbReference type="HOGENOM" id="CLU_1403421_0_0_1"/>
<reference evidence="1 2" key="1">
    <citation type="submission" date="2015-01" db="EMBL/GenBank/DDBJ databases">
        <title>The Genome Sequence of Ochroconis gallopava CBS43764.</title>
        <authorList>
            <consortium name="The Broad Institute Genomics Platform"/>
            <person name="Cuomo C."/>
            <person name="de Hoog S."/>
            <person name="Gorbushina A."/>
            <person name="Stielow B."/>
            <person name="Teixiera M."/>
            <person name="Abouelleil A."/>
            <person name="Chapman S.B."/>
            <person name="Priest M."/>
            <person name="Young S.K."/>
            <person name="Wortman J."/>
            <person name="Nusbaum C."/>
            <person name="Birren B."/>
        </authorList>
    </citation>
    <scope>NUCLEOTIDE SEQUENCE [LARGE SCALE GENOMIC DNA]</scope>
    <source>
        <strain evidence="1 2">CBS 43764</strain>
    </source>
</reference>
<dbReference type="VEuPathDB" id="FungiDB:PV09_06600"/>
<organism evidence="1 2">
    <name type="scientific">Verruconis gallopava</name>
    <dbReference type="NCBI Taxonomy" id="253628"/>
    <lineage>
        <taxon>Eukaryota</taxon>
        <taxon>Fungi</taxon>
        <taxon>Dikarya</taxon>
        <taxon>Ascomycota</taxon>
        <taxon>Pezizomycotina</taxon>
        <taxon>Dothideomycetes</taxon>
        <taxon>Pleosporomycetidae</taxon>
        <taxon>Venturiales</taxon>
        <taxon>Sympoventuriaceae</taxon>
        <taxon>Verruconis</taxon>
    </lineage>
</organism>
<protein>
    <submittedName>
        <fullName evidence="1">Uncharacterized protein</fullName>
    </submittedName>
</protein>
<dbReference type="EMBL" id="KN847551">
    <property type="protein sequence ID" value="KIW02109.1"/>
    <property type="molecule type" value="Genomic_DNA"/>
</dbReference>
<sequence length="194" mass="22522">MPCEVLSELWKLLGRPRLVMHSLYGKIRRFEILKARGWDVRRSLTKVSWKDEVILLVRREIFEGADSLRWAGRFLPRDGCPQLPHRAVHLFALPIDPRLKHPLFQPPHNHQLICGICQTKMQTGPKTRIDPELLFEHADRRHRRCRPSSSEAFCCFESLRETTMNTSSLFCACSAITRAVCDLIASIFNSRRCT</sequence>
<dbReference type="GeneID" id="27314573"/>
<evidence type="ECO:0000313" key="1">
    <source>
        <dbReference type="EMBL" id="KIW02109.1"/>
    </source>
</evidence>
<evidence type="ECO:0000313" key="2">
    <source>
        <dbReference type="Proteomes" id="UP000053259"/>
    </source>
</evidence>
<proteinExistence type="predicted"/>
<keyword evidence="2" id="KW-1185">Reference proteome</keyword>